<protein>
    <submittedName>
        <fullName evidence="1">Uncharacterized protein</fullName>
    </submittedName>
</protein>
<sequence>MVHVPSLSQRERLILAELSGVAGRYGTGVDRDRPRDEAIAAIRAVTTDGRLLGIQAGVALADPCQMSGETARLLKAAGADMAVAAGHAVQVRERMRRQGVRYPDE</sequence>
<name>A0A386WM84_9ACTN</name>
<proteinExistence type="predicted"/>
<gene>
    <name evidence="1" type="ORF">CSH63_17985</name>
</gene>
<evidence type="ECO:0000313" key="2">
    <source>
        <dbReference type="Proteomes" id="UP000267804"/>
    </source>
</evidence>
<reference evidence="1 2" key="1">
    <citation type="submission" date="2017-10" db="EMBL/GenBank/DDBJ databases">
        <title>Integration of genomic and chemical information greatly accelerates assignment of the full stereostructure of myelolactone, a potent inhibitor of myeloma from a marine-derived Micromonospora.</title>
        <authorList>
            <person name="Kim M.C."/>
            <person name="Machado H."/>
            <person name="Jensen P.R."/>
            <person name="Fenical W."/>
        </authorList>
    </citation>
    <scope>NUCLEOTIDE SEQUENCE [LARGE SCALE GENOMIC DNA]</scope>
    <source>
        <strain evidence="1 2">CNY-010</strain>
    </source>
</reference>
<dbReference type="KEGG" id="mtua:CSH63_17985"/>
<evidence type="ECO:0000313" key="1">
    <source>
        <dbReference type="EMBL" id="AYF29321.1"/>
    </source>
</evidence>
<dbReference type="EMBL" id="CP024087">
    <property type="protein sequence ID" value="AYF29321.1"/>
    <property type="molecule type" value="Genomic_DNA"/>
</dbReference>
<accession>A0A386WM84</accession>
<dbReference type="Proteomes" id="UP000267804">
    <property type="component" value="Chromosome"/>
</dbReference>
<dbReference type="RefSeq" id="WP_120571286.1">
    <property type="nucleotide sequence ID" value="NZ_CP024087.1"/>
</dbReference>
<dbReference type="AlphaFoldDB" id="A0A386WM84"/>
<organism evidence="1 2">
    <name type="scientific">Micromonospora tulbaghiae</name>
    <dbReference type="NCBI Taxonomy" id="479978"/>
    <lineage>
        <taxon>Bacteria</taxon>
        <taxon>Bacillati</taxon>
        <taxon>Actinomycetota</taxon>
        <taxon>Actinomycetes</taxon>
        <taxon>Micromonosporales</taxon>
        <taxon>Micromonosporaceae</taxon>
        <taxon>Micromonospora</taxon>
    </lineage>
</organism>